<dbReference type="Proteomes" id="UP000035680">
    <property type="component" value="Unassembled WGS sequence"/>
</dbReference>
<proteinExistence type="predicted"/>
<reference evidence="2" key="2">
    <citation type="submission" date="2015-08" db="UniProtKB">
        <authorList>
            <consortium name="WormBaseParasite"/>
        </authorList>
    </citation>
    <scope>IDENTIFICATION</scope>
</reference>
<name>A0A0K0FEZ2_STRVS</name>
<evidence type="ECO:0000313" key="2">
    <source>
        <dbReference type="WBParaSite" id="SVE_0743100.1"/>
    </source>
</evidence>
<evidence type="ECO:0000313" key="1">
    <source>
        <dbReference type="Proteomes" id="UP000035680"/>
    </source>
</evidence>
<dbReference type="AlphaFoldDB" id="A0A0K0FEZ2"/>
<protein>
    <submittedName>
        <fullName evidence="2">DUF4388 domain-containing protein</fullName>
    </submittedName>
</protein>
<reference evidence="1" key="1">
    <citation type="submission" date="2014-07" db="EMBL/GenBank/DDBJ databases">
        <authorList>
            <person name="Martin A.A"/>
            <person name="De Silva N."/>
        </authorList>
    </citation>
    <scope>NUCLEOTIDE SEQUENCE</scope>
</reference>
<keyword evidence="1" id="KW-1185">Reference proteome</keyword>
<sequence length="289" mass="33350">MEPKISNKFHTNVNGCEKNIVGTGFHVTIDELENCIHKNFECFIFGDLEILRIATIGSHLFQSGDNNSVVLRHGNNEIKLNIKNEKLKTLLKEIFDDNNCEGILVFITYDVSNEVISEFILEEVHKIFHFSSYMEQFLNEMDIMRKALSLDFFNNENYVSNGIPQSSLDYTSVSSNSCNNTPRSRPDKSLKIFLRRLKNFQLCNKIFKMSFPVSTNMIEHNNHKYISKLKSSDVIRAIELGIMSSGNEKIEIEAIKNFLGISKLELARHLFKLNHLYEIIDNMTNIQKV</sequence>
<organism evidence="1 2">
    <name type="scientific">Strongyloides venezuelensis</name>
    <name type="common">Threadworm</name>
    <dbReference type="NCBI Taxonomy" id="75913"/>
    <lineage>
        <taxon>Eukaryota</taxon>
        <taxon>Metazoa</taxon>
        <taxon>Ecdysozoa</taxon>
        <taxon>Nematoda</taxon>
        <taxon>Chromadorea</taxon>
        <taxon>Rhabditida</taxon>
        <taxon>Tylenchina</taxon>
        <taxon>Panagrolaimomorpha</taxon>
        <taxon>Strongyloidoidea</taxon>
        <taxon>Strongyloididae</taxon>
        <taxon>Strongyloides</taxon>
    </lineage>
</organism>
<accession>A0A0K0FEZ2</accession>
<dbReference type="WBParaSite" id="SVE_0743100.1">
    <property type="protein sequence ID" value="SVE_0743100.1"/>
    <property type="gene ID" value="SVE_0743100"/>
</dbReference>